<feature type="compositionally biased region" description="Basic residues" evidence="1">
    <location>
        <begin position="72"/>
        <end position="82"/>
    </location>
</feature>
<feature type="compositionally biased region" description="Basic and acidic residues" evidence="1">
    <location>
        <begin position="97"/>
        <end position="107"/>
    </location>
</feature>
<feature type="non-terminal residue" evidence="2">
    <location>
        <position position="107"/>
    </location>
</feature>
<gene>
    <name evidence="2" type="ORF">AVDCRST_MAG52-3643</name>
</gene>
<reference evidence="2" key="1">
    <citation type="submission" date="2020-02" db="EMBL/GenBank/DDBJ databases">
        <authorList>
            <person name="Meier V. D."/>
        </authorList>
    </citation>
    <scope>NUCLEOTIDE SEQUENCE</scope>
    <source>
        <strain evidence="2">AVDCRST_MAG52</strain>
    </source>
</reference>
<proteinExistence type="predicted"/>
<feature type="compositionally biased region" description="Basic and acidic residues" evidence="1">
    <location>
        <begin position="37"/>
        <end position="48"/>
    </location>
</feature>
<feature type="region of interest" description="Disordered" evidence="1">
    <location>
        <begin position="68"/>
        <end position="107"/>
    </location>
</feature>
<dbReference type="EMBL" id="CADCTN010000230">
    <property type="protein sequence ID" value="CAA9273543.1"/>
    <property type="molecule type" value="Genomic_DNA"/>
</dbReference>
<evidence type="ECO:0000256" key="1">
    <source>
        <dbReference type="SAM" id="MobiDB-lite"/>
    </source>
</evidence>
<dbReference type="AlphaFoldDB" id="A0A6J4JC61"/>
<evidence type="ECO:0000313" key="2">
    <source>
        <dbReference type="EMBL" id="CAA9273543.1"/>
    </source>
</evidence>
<feature type="compositionally biased region" description="Basic residues" evidence="1">
    <location>
        <begin position="24"/>
        <end position="36"/>
    </location>
</feature>
<feature type="region of interest" description="Disordered" evidence="1">
    <location>
        <begin position="1"/>
        <end position="48"/>
    </location>
</feature>
<feature type="compositionally biased region" description="Low complexity" evidence="1">
    <location>
        <begin position="83"/>
        <end position="93"/>
    </location>
</feature>
<name>A0A6J4JC61_9ACTN</name>
<accession>A0A6J4JC61</accession>
<organism evidence="2">
    <name type="scientific">uncultured Blastococcus sp</name>
    <dbReference type="NCBI Taxonomy" id="217144"/>
    <lineage>
        <taxon>Bacteria</taxon>
        <taxon>Bacillati</taxon>
        <taxon>Actinomycetota</taxon>
        <taxon>Actinomycetes</taxon>
        <taxon>Geodermatophilales</taxon>
        <taxon>Geodermatophilaceae</taxon>
        <taxon>Blastococcus</taxon>
        <taxon>environmental samples</taxon>
    </lineage>
</organism>
<feature type="non-terminal residue" evidence="2">
    <location>
        <position position="1"/>
    </location>
</feature>
<sequence>DPAAAGHRAAGSRRRPAVRAAAGGRRRTVGVRGLRHPGRDGDPGERPRLPAVVRVGVRAGVAGGRVRTLRPAGRRRWRRPRLRAGPAARAAARGPRRRGEDAGRHPV</sequence>
<protein>
    <submittedName>
        <fullName evidence="2">Uncharacterized protein</fullName>
    </submittedName>
</protein>